<dbReference type="SUPFAM" id="SSF158472">
    <property type="entry name" value="HAMP domain-like"/>
    <property type="match status" value="1"/>
</dbReference>
<dbReference type="Gene3D" id="3.30.450.20">
    <property type="entry name" value="PAS domain"/>
    <property type="match status" value="2"/>
</dbReference>
<evidence type="ECO:0000256" key="1">
    <source>
        <dbReference type="ARBA" id="ARBA00004651"/>
    </source>
</evidence>
<dbReference type="SMART" id="SM00044">
    <property type="entry name" value="CYCc"/>
    <property type="match status" value="1"/>
</dbReference>
<dbReference type="Gene3D" id="6.10.340.10">
    <property type="match status" value="1"/>
</dbReference>
<dbReference type="CDD" id="cd06225">
    <property type="entry name" value="HAMP"/>
    <property type="match status" value="1"/>
</dbReference>
<comment type="caution">
    <text evidence="12">The sequence shown here is derived from an EMBL/GenBank/DDBJ whole genome shotgun (WGS) entry which is preliminary data.</text>
</comment>
<sequence length="659" mass="74143">MAKLSIRFKAIPLRLVLTIPFLLQVLAIAGLIAGLSYRMGRHAVQDLAMELQQEVSDRIEQELTHYLEVPHQVNRINADAIRIGVLDLDDLPSLERHLWYQMQQFPTVSYIGIGTETGYYVGAYRYSETEIDLQVLPVPNSPLETWIAGDKGKRQSLARTSKNNYNVKERPWYTSAARSKKPVWSEIYTYFSEPELSISANEPIYSDRGDLIAVASSDLLLDDMSEFLQQLKIGTSGIAFIVEKNSFLVATSIEEELLRESTDGRDDLERISVGESTNKLTREAVAQAIDRFGSLDNLDEQKSFVITIDGERHFVHSKPIFDERGIDLSIFVVIRELDFIQQIRDVARINIILTFVFVAIFIILGLITAKLISRPIQRLSQATKALAEGEFNRKVEMKGIAEVETLSAAFNQMADRLKSSFETLEERVSERTAELENEKEKSEKLLLNILPKAIADRLKVDRRAIAEHYSDVTILFADIVGFTPLSAKLSPIDLVNLLNQIFSAFDELALHYDLEKIKTIGDAYMVVGGLPIPRDDHAEAIANMALAMQRVVSQFEVEGCDSFQIRIGINTGPVVSGVIGLKKFVYDLWGDAVNVASRMESSGLPGQIQVTQATYERLQHCYELEERGIISVKGKGEMITYWLQGKKNKANRDRLTGDS</sequence>
<evidence type="ECO:0000256" key="2">
    <source>
        <dbReference type="ARBA" id="ARBA00022475"/>
    </source>
</evidence>
<dbReference type="InterPro" id="IPR033479">
    <property type="entry name" value="dCache_1"/>
</dbReference>
<dbReference type="SUPFAM" id="SSF55073">
    <property type="entry name" value="Nucleotide cyclase"/>
    <property type="match status" value="1"/>
</dbReference>
<organism evidence="12 13">
    <name type="scientific">Roseofilum casamattae BLCC-M143</name>
    <dbReference type="NCBI Taxonomy" id="3022442"/>
    <lineage>
        <taxon>Bacteria</taxon>
        <taxon>Bacillati</taxon>
        <taxon>Cyanobacteriota</taxon>
        <taxon>Cyanophyceae</taxon>
        <taxon>Desertifilales</taxon>
        <taxon>Desertifilaceae</taxon>
        <taxon>Roseofilum</taxon>
        <taxon>Roseofilum casamattae</taxon>
    </lineage>
</organism>
<reference evidence="12 13" key="1">
    <citation type="submission" date="2023-01" db="EMBL/GenBank/DDBJ databases">
        <title>Novel diversity within Roseofilum (Cyanobacteria; Desertifilaceae) from marine benthic mats with descriptions of four novel species.</title>
        <authorList>
            <person name="Wang Y."/>
            <person name="Berthold D.E."/>
            <person name="Hu J."/>
            <person name="Lefler F.W."/>
            <person name="Laughinghouse H.D. IV."/>
        </authorList>
    </citation>
    <scope>NUCLEOTIDE SEQUENCE [LARGE SCALE GENOMIC DNA]</scope>
    <source>
        <strain evidence="12 13">BLCC-M143</strain>
    </source>
</reference>
<dbReference type="PANTHER" id="PTHR11920:SF335">
    <property type="entry name" value="GUANYLATE CYCLASE"/>
    <property type="match status" value="1"/>
</dbReference>
<evidence type="ECO:0000256" key="7">
    <source>
        <dbReference type="ARBA" id="ARBA00023239"/>
    </source>
</evidence>
<name>A0ABT7BVT4_9CYAN</name>
<dbReference type="Pfam" id="PF02743">
    <property type="entry name" value="dCache_1"/>
    <property type="match status" value="1"/>
</dbReference>
<comment type="similarity">
    <text evidence="8">Belongs to the adenylyl cyclase class-4/guanylyl cyclase family.</text>
</comment>
<evidence type="ECO:0000259" key="10">
    <source>
        <dbReference type="PROSITE" id="PS50125"/>
    </source>
</evidence>
<dbReference type="RefSeq" id="WP_283757015.1">
    <property type="nucleotide sequence ID" value="NZ_JAQOSQ010000002.1"/>
</dbReference>
<dbReference type="SMART" id="SM00304">
    <property type="entry name" value="HAMP"/>
    <property type="match status" value="1"/>
</dbReference>
<keyword evidence="3 9" id="KW-0812">Transmembrane</keyword>
<dbReference type="CDD" id="cd07302">
    <property type="entry name" value="CHD"/>
    <property type="match status" value="1"/>
</dbReference>
<dbReference type="Proteomes" id="UP001232992">
    <property type="component" value="Unassembled WGS sequence"/>
</dbReference>
<comment type="subcellular location">
    <subcellularLocation>
        <location evidence="1">Cell membrane</location>
        <topology evidence="1">Multi-pass membrane protein</topology>
    </subcellularLocation>
</comment>
<evidence type="ECO:0000256" key="8">
    <source>
        <dbReference type="RuleBase" id="RU000405"/>
    </source>
</evidence>
<dbReference type="PANTHER" id="PTHR11920">
    <property type="entry name" value="GUANYLYL CYCLASE"/>
    <property type="match status" value="1"/>
</dbReference>
<gene>
    <name evidence="12" type="ORF">PMH09_04075</name>
</gene>
<dbReference type="InterPro" id="IPR018297">
    <property type="entry name" value="A/G_cyclase_CS"/>
</dbReference>
<keyword evidence="4" id="KW-0547">Nucleotide-binding</keyword>
<dbReference type="InterPro" id="IPR029787">
    <property type="entry name" value="Nucleotide_cyclase"/>
</dbReference>
<dbReference type="Gene3D" id="3.30.70.1230">
    <property type="entry name" value="Nucleotide cyclase"/>
    <property type="match status" value="1"/>
</dbReference>
<evidence type="ECO:0000256" key="4">
    <source>
        <dbReference type="ARBA" id="ARBA00022741"/>
    </source>
</evidence>
<feature type="transmembrane region" description="Helical" evidence="9">
    <location>
        <begin position="12"/>
        <end position="37"/>
    </location>
</feature>
<evidence type="ECO:0000256" key="3">
    <source>
        <dbReference type="ARBA" id="ARBA00022692"/>
    </source>
</evidence>
<dbReference type="PROSITE" id="PS50125">
    <property type="entry name" value="GUANYLATE_CYCLASE_2"/>
    <property type="match status" value="1"/>
</dbReference>
<dbReference type="EMBL" id="JAQOSQ010000002">
    <property type="protein sequence ID" value="MDJ1182363.1"/>
    <property type="molecule type" value="Genomic_DNA"/>
</dbReference>
<keyword evidence="2" id="KW-1003">Cell membrane</keyword>
<keyword evidence="5 9" id="KW-1133">Transmembrane helix</keyword>
<evidence type="ECO:0000256" key="5">
    <source>
        <dbReference type="ARBA" id="ARBA00022989"/>
    </source>
</evidence>
<dbReference type="InterPro" id="IPR003660">
    <property type="entry name" value="HAMP_dom"/>
</dbReference>
<proteinExistence type="inferred from homology"/>
<evidence type="ECO:0000256" key="6">
    <source>
        <dbReference type="ARBA" id="ARBA00023136"/>
    </source>
</evidence>
<feature type="transmembrane region" description="Helical" evidence="9">
    <location>
        <begin position="351"/>
        <end position="372"/>
    </location>
</feature>
<accession>A0ABT7BVT4</accession>
<dbReference type="PROSITE" id="PS50885">
    <property type="entry name" value="HAMP"/>
    <property type="match status" value="1"/>
</dbReference>
<dbReference type="InterPro" id="IPR001054">
    <property type="entry name" value="A/G_cyclase"/>
</dbReference>
<dbReference type="Pfam" id="PF00672">
    <property type="entry name" value="HAMP"/>
    <property type="match status" value="1"/>
</dbReference>
<feature type="domain" description="Guanylate cyclase" evidence="10">
    <location>
        <begin position="473"/>
        <end position="600"/>
    </location>
</feature>
<keyword evidence="6 9" id="KW-0472">Membrane</keyword>
<evidence type="ECO:0000259" key="11">
    <source>
        <dbReference type="PROSITE" id="PS50885"/>
    </source>
</evidence>
<evidence type="ECO:0000313" key="13">
    <source>
        <dbReference type="Proteomes" id="UP001232992"/>
    </source>
</evidence>
<dbReference type="InterPro" id="IPR050401">
    <property type="entry name" value="Cyclic_nucleotide_synthase"/>
</dbReference>
<keyword evidence="7 8" id="KW-0456">Lyase</keyword>
<protein>
    <submittedName>
        <fullName evidence="12">Adenylate/guanylate cyclase domain-containing protein</fullName>
    </submittedName>
</protein>
<evidence type="ECO:0000313" key="12">
    <source>
        <dbReference type="EMBL" id="MDJ1182363.1"/>
    </source>
</evidence>
<keyword evidence="13" id="KW-1185">Reference proteome</keyword>
<dbReference type="CDD" id="cd12913">
    <property type="entry name" value="PDC1_MCP_like"/>
    <property type="match status" value="1"/>
</dbReference>
<dbReference type="Pfam" id="PF00211">
    <property type="entry name" value="Guanylate_cyc"/>
    <property type="match status" value="1"/>
</dbReference>
<feature type="domain" description="HAMP" evidence="11">
    <location>
        <begin position="370"/>
        <end position="422"/>
    </location>
</feature>
<dbReference type="PROSITE" id="PS00452">
    <property type="entry name" value="GUANYLATE_CYCLASE_1"/>
    <property type="match status" value="1"/>
</dbReference>
<evidence type="ECO:0000256" key="9">
    <source>
        <dbReference type="SAM" id="Phobius"/>
    </source>
</evidence>